<name>A0A7J9CS17_GOSGO</name>
<accession>A0A7J9CS17</accession>
<comment type="caution">
    <text evidence="1">The sequence shown here is derived from an EMBL/GenBank/DDBJ whole genome shotgun (WGS) entry which is preliminary data.</text>
</comment>
<reference evidence="1 2" key="1">
    <citation type="journal article" date="2019" name="Genome Biol. Evol.">
        <title>Insights into the evolution of the New World diploid cottons (Gossypium, subgenus Houzingenia) based on genome sequencing.</title>
        <authorList>
            <person name="Grover C.E."/>
            <person name="Arick M.A. 2nd"/>
            <person name="Thrash A."/>
            <person name="Conover J.L."/>
            <person name="Sanders W.S."/>
            <person name="Peterson D.G."/>
            <person name="Frelichowski J.E."/>
            <person name="Scheffler J.A."/>
            <person name="Scheffler B.E."/>
            <person name="Wendel J.F."/>
        </authorList>
    </citation>
    <scope>NUCLEOTIDE SEQUENCE [LARGE SCALE GENOMIC DNA]</scope>
    <source>
        <strain evidence="1">5</strain>
        <tissue evidence="1">Leaf</tissue>
    </source>
</reference>
<proteinExistence type="predicted"/>
<dbReference type="Proteomes" id="UP000593579">
    <property type="component" value="Unassembled WGS sequence"/>
</dbReference>
<gene>
    <name evidence="1" type="ORF">Gogos_002511</name>
</gene>
<keyword evidence="2" id="KW-1185">Reference proteome</keyword>
<sequence length="57" mass="6384">MTTCSMLTCQPPSVSGSVPDQILSNKFSASVRHCYSKRMVKVKLLRTLQQGMRILLL</sequence>
<protein>
    <submittedName>
        <fullName evidence="1">Uncharacterized protein</fullName>
    </submittedName>
</protein>
<dbReference type="EMBL" id="JABEZY010000012">
    <property type="protein sequence ID" value="MBA0751148.1"/>
    <property type="molecule type" value="Genomic_DNA"/>
</dbReference>
<evidence type="ECO:0000313" key="1">
    <source>
        <dbReference type="EMBL" id="MBA0751148.1"/>
    </source>
</evidence>
<organism evidence="1 2">
    <name type="scientific">Gossypium gossypioides</name>
    <name type="common">Mexican cotton</name>
    <name type="synonym">Selera gossypioides</name>
    <dbReference type="NCBI Taxonomy" id="34282"/>
    <lineage>
        <taxon>Eukaryota</taxon>
        <taxon>Viridiplantae</taxon>
        <taxon>Streptophyta</taxon>
        <taxon>Embryophyta</taxon>
        <taxon>Tracheophyta</taxon>
        <taxon>Spermatophyta</taxon>
        <taxon>Magnoliopsida</taxon>
        <taxon>eudicotyledons</taxon>
        <taxon>Gunneridae</taxon>
        <taxon>Pentapetalae</taxon>
        <taxon>rosids</taxon>
        <taxon>malvids</taxon>
        <taxon>Malvales</taxon>
        <taxon>Malvaceae</taxon>
        <taxon>Malvoideae</taxon>
        <taxon>Gossypium</taxon>
    </lineage>
</organism>
<evidence type="ECO:0000313" key="2">
    <source>
        <dbReference type="Proteomes" id="UP000593579"/>
    </source>
</evidence>
<dbReference type="OrthoDB" id="1847170at2759"/>
<dbReference type="AlphaFoldDB" id="A0A7J9CS17"/>